<proteinExistence type="predicted"/>
<dbReference type="Proteomes" id="UP000579531">
    <property type="component" value="Unassembled WGS sequence"/>
</dbReference>
<reference evidence="2 3" key="1">
    <citation type="submission" date="2020-08" db="EMBL/GenBank/DDBJ databases">
        <title>Sequencing the genomes of 1000 actinobacteria strains.</title>
        <authorList>
            <person name="Klenk H.-P."/>
        </authorList>
    </citation>
    <scope>NUCLEOTIDE SEQUENCE [LARGE SCALE GENOMIC DNA]</scope>
    <source>
        <strain evidence="2 3">DSM 40129</strain>
    </source>
</reference>
<evidence type="ECO:0000313" key="3">
    <source>
        <dbReference type="Proteomes" id="UP000579531"/>
    </source>
</evidence>
<feature type="region of interest" description="Disordered" evidence="1">
    <location>
        <begin position="1"/>
        <end position="23"/>
    </location>
</feature>
<sequence>MGVGRVNSGAGRTAAAYSGPHDDAYVHPTVVGRLTAAALTYALNGRRFGGRFRFLSRHHGGAAARGGGPDQEVEER</sequence>
<accession>A0AA89Q1W9</accession>
<gene>
    <name evidence="2" type="ORF">HNR72_003954</name>
</gene>
<evidence type="ECO:0000256" key="1">
    <source>
        <dbReference type="SAM" id="MobiDB-lite"/>
    </source>
</evidence>
<evidence type="ECO:0000313" key="2">
    <source>
        <dbReference type="EMBL" id="MBB5812926.1"/>
    </source>
</evidence>
<dbReference type="AlphaFoldDB" id="A0AA89Q1W9"/>
<organism evidence="2 3">
    <name type="scientific">Streptomyces collinus</name>
    <dbReference type="NCBI Taxonomy" id="42684"/>
    <lineage>
        <taxon>Bacteria</taxon>
        <taxon>Bacillati</taxon>
        <taxon>Actinomycetota</taxon>
        <taxon>Actinomycetes</taxon>
        <taxon>Kitasatosporales</taxon>
        <taxon>Streptomycetaceae</taxon>
        <taxon>Streptomyces</taxon>
    </lineage>
</organism>
<protein>
    <submittedName>
        <fullName evidence="2">Uncharacterized protein</fullName>
    </submittedName>
</protein>
<dbReference type="EMBL" id="JACHLX010000001">
    <property type="protein sequence ID" value="MBB5812926.1"/>
    <property type="molecule type" value="Genomic_DNA"/>
</dbReference>
<keyword evidence="3" id="KW-1185">Reference proteome</keyword>
<comment type="caution">
    <text evidence="2">The sequence shown here is derived from an EMBL/GenBank/DDBJ whole genome shotgun (WGS) entry which is preliminary data.</text>
</comment>
<name>A0AA89Q1W9_STRCU</name>